<evidence type="ECO:0000313" key="2">
    <source>
        <dbReference type="EMBL" id="MBF8191248.1"/>
    </source>
</evidence>
<accession>A0A931AFZ0</accession>
<dbReference type="InterPro" id="IPR017853">
    <property type="entry name" value="GH"/>
</dbReference>
<dbReference type="Gene3D" id="3.20.20.80">
    <property type="entry name" value="Glycosidases"/>
    <property type="match status" value="1"/>
</dbReference>
<name>A0A931AFZ0_9ACTN</name>
<keyword evidence="3" id="KW-1185">Reference proteome</keyword>
<gene>
    <name evidence="2" type="ORF">ITP53_37215</name>
</gene>
<evidence type="ECO:0000313" key="3">
    <source>
        <dbReference type="Proteomes" id="UP000605361"/>
    </source>
</evidence>
<dbReference type="GO" id="GO:0005975">
    <property type="term" value="P:carbohydrate metabolic process"/>
    <property type="evidence" value="ECO:0007669"/>
    <property type="project" value="InterPro"/>
</dbReference>
<sequence length="62" mass="6888">MTMPGSQAQRVTPAWFDEAKLGIFIHWNPAVVPGLRAGADRLEWSGWRRRGPVRSLCGRSGP</sequence>
<dbReference type="SUPFAM" id="SSF51445">
    <property type="entry name" value="(Trans)glycosidases"/>
    <property type="match status" value="1"/>
</dbReference>
<evidence type="ECO:0000259" key="1">
    <source>
        <dbReference type="Pfam" id="PF01120"/>
    </source>
</evidence>
<dbReference type="InterPro" id="IPR057739">
    <property type="entry name" value="Glyco_hydro_29_N"/>
</dbReference>
<reference evidence="2" key="1">
    <citation type="submission" date="2020-11" db="EMBL/GenBank/DDBJ databases">
        <title>Whole-genome analyses of Nonomuraea sp. K274.</title>
        <authorList>
            <person name="Veyisoglu A."/>
        </authorList>
    </citation>
    <scope>NUCLEOTIDE SEQUENCE</scope>
    <source>
        <strain evidence="2">K274</strain>
    </source>
</reference>
<dbReference type="Proteomes" id="UP000605361">
    <property type="component" value="Unassembled WGS sequence"/>
</dbReference>
<proteinExistence type="predicted"/>
<dbReference type="GO" id="GO:0004560">
    <property type="term" value="F:alpha-L-fucosidase activity"/>
    <property type="evidence" value="ECO:0007669"/>
    <property type="project" value="InterPro"/>
</dbReference>
<protein>
    <submittedName>
        <fullName evidence="2">Alpha-L-fucosidase</fullName>
    </submittedName>
</protein>
<dbReference type="RefSeq" id="WP_195900156.1">
    <property type="nucleotide sequence ID" value="NZ_JADOGI010000152.1"/>
</dbReference>
<dbReference type="AlphaFoldDB" id="A0A931AFZ0"/>
<dbReference type="EMBL" id="JADOGI010000152">
    <property type="protein sequence ID" value="MBF8191248.1"/>
    <property type="molecule type" value="Genomic_DNA"/>
</dbReference>
<organism evidence="2 3">
    <name type="scientific">Nonomuraea cypriaca</name>
    <dbReference type="NCBI Taxonomy" id="1187855"/>
    <lineage>
        <taxon>Bacteria</taxon>
        <taxon>Bacillati</taxon>
        <taxon>Actinomycetota</taxon>
        <taxon>Actinomycetes</taxon>
        <taxon>Streptosporangiales</taxon>
        <taxon>Streptosporangiaceae</taxon>
        <taxon>Nonomuraea</taxon>
    </lineage>
</organism>
<feature type="domain" description="Glycoside hydrolase family 29 N-terminal" evidence="1">
    <location>
        <begin position="6"/>
        <end position="51"/>
    </location>
</feature>
<comment type="caution">
    <text evidence="2">The sequence shown here is derived from an EMBL/GenBank/DDBJ whole genome shotgun (WGS) entry which is preliminary data.</text>
</comment>
<dbReference type="Pfam" id="PF01120">
    <property type="entry name" value="Alpha_L_fucos"/>
    <property type="match status" value="1"/>
</dbReference>